<keyword evidence="4" id="KW-1133">Transmembrane helix</keyword>
<dbReference type="EC" id="3.4.21.89" evidence="4"/>
<dbReference type="OrthoDB" id="9815782at2"/>
<dbReference type="EMBL" id="OCNE01000018">
    <property type="protein sequence ID" value="SOD64604.1"/>
    <property type="molecule type" value="Genomic_DNA"/>
</dbReference>
<dbReference type="SUPFAM" id="SSF51306">
    <property type="entry name" value="LexA/Signal peptidase"/>
    <property type="match status" value="1"/>
</dbReference>
<feature type="domain" description="Peptidase S26" evidence="5">
    <location>
        <begin position="27"/>
        <end position="179"/>
    </location>
</feature>
<keyword evidence="4" id="KW-0378">Hydrolase</keyword>
<dbReference type="Pfam" id="PF10502">
    <property type="entry name" value="Peptidase_S26"/>
    <property type="match status" value="1"/>
</dbReference>
<protein>
    <recommendedName>
        <fullName evidence="4">Signal peptidase I</fullName>
        <ecNumber evidence="4">3.4.21.89</ecNumber>
    </recommendedName>
</protein>
<comment type="caution">
    <text evidence="4">Lacks conserved residue(s) required for the propagation of feature annotation.</text>
</comment>
<accession>A0A286E137</accession>
<keyword evidence="4" id="KW-0472">Membrane</keyword>
<comment type="subcellular location">
    <subcellularLocation>
        <location evidence="1">Cell membrane</location>
        <topology evidence="1">Single-pass type II membrane protein</topology>
    </subcellularLocation>
    <subcellularLocation>
        <location evidence="4">Membrane</location>
        <topology evidence="4">Single-pass type II membrane protein</topology>
    </subcellularLocation>
</comment>
<dbReference type="NCBIfam" id="TIGR02227">
    <property type="entry name" value="sigpep_I_bact"/>
    <property type="match status" value="1"/>
</dbReference>
<keyword evidence="4" id="KW-0645">Protease</keyword>
<dbReference type="PROSITE" id="PS51257">
    <property type="entry name" value="PROKAR_LIPOPROTEIN"/>
    <property type="match status" value="1"/>
</dbReference>
<reference evidence="6 7" key="1">
    <citation type="submission" date="2017-09" db="EMBL/GenBank/DDBJ databases">
        <authorList>
            <person name="Ehlers B."/>
            <person name="Leendertz F.H."/>
        </authorList>
    </citation>
    <scope>NUCLEOTIDE SEQUENCE [LARGE SCALE GENOMIC DNA]</scope>
    <source>
        <strain evidence="6 7">CGMCC 4.7095</strain>
    </source>
</reference>
<dbReference type="GO" id="GO:0004252">
    <property type="term" value="F:serine-type endopeptidase activity"/>
    <property type="evidence" value="ECO:0007669"/>
    <property type="project" value="InterPro"/>
</dbReference>
<keyword evidence="4" id="KW-0812">Transmembrane</keyword>
<proteinExistence type="inferred from homology"/>
<dbReference type="InterPro" id="IPR000223">
    <property type="entry name" value="Pept_S26A_signal_pept_1"/>
</dbReference>
<dbReference type="GO" id="GO:0006465">
    <property type="term" value="P:signal peptide processing"/>
    <property type="evidence" value="ECO:0007669"/>
    <property type="project" value="InterPro"/>
</dbReference>
<dbReference type="AlphaFoldDB" id="A0A286E137"/>
<comment type="similarity">
    <text evidence="2 4">Belongs to the peptidase S26 family.</text>
</comment>
<dbReference type="PRINTS" id="PR00727">
    <property type="entry name" value="LEADERPTASE"/>
</dbReference>
<feature type="active site" evidence="3">
    <location>
        <position position="47"/>
    </location>
</feature>
<evidence type="ECO:0000259" key="5">
    <source>
        <dbReference type="Pfam" id="PF10502"/>
    </source>
</evidence>
<dbReference type="Gene3D" id="2.10.109.10">
    <property type="entry name" value="Umud Fragment, subunit A"/>
    <property type="match status" value="1"/>
</dbReference>
<evidence type="ECO:0000313" key="6">
    <source>
        <dbReference type="EMBL" id="SOD64604.1"/>
    </source>
</evidence>
<evidence type="ECO:0000256" key="2">
    <source>
        <dbReference type="ARBA" id="ARBA00009370"/>
    </source>
</evidence>
<dbReference type="CDD" id="cd06530">
    <property type="entry name" value="S26_SPase_I"/>
    <property type="match status" value="1"/>
</dbReference>
<evidence type="ECO:0000256" key="3">
    <source>
        <dbReference type="PIRSR" id="PIRSR600223-1"/>
    </source>
</evidence>
<dbReference type="InterPro" id="IPR019533">
    <property type="entry name" value="Peptidase_S26"/>
</dbReference>
<dbReference type="PANTHER" id="PTHR43390:SF1">
    <property type="entry name" value="CHLOROPLAST PROCESSING PEPTIDASE"/>
    <property type="match status" value="1"/>
</dbReference>
<keyword evidence="7" id="KW-1185">Reference proteome</keyword>
<feature type="active site" evidence="3">
    <location>
        <position position="88"/>
    </location>
</feature>
<feature type="transmembrane region" description="Helical" evidence="4">
    <location>
        <begin position="15"/>
        <end position="38"/>
    </location>
</feature>
<name>A0A286E137_9ACTN</name>
<sequence>MSGTSRRGGRVGRTLSSVAVGLGCVLFLGGFVLAAFLYQPYTVPTNSMAPSVSSGDRVLAERIEGHEVRRGDVVVFRSSDWGDLPMVKRVVGVGGDTVACCDDAGRLLVNGEPIEEPYLDESERVASPTGFDTEVPEGELFLMGDDRSDSLDSRSLLAEGEPGTVPRDAVSGRVTATVWPLDRIGSLSEAKGFADQPGGISGTGPFWLLVWATGGGAVLIIAGGLYGPVVRLTSRGRRRDGVRSSSVTHNEGTHG</sequence>
<dbReference type="GO" id="GO:0009003">
    <property type="term" value="F:signal peptidase activity"/>
    <property type="evidence" value="ECO:0007669"/>
    <property type="project" value="UniProtKB-EC"/>
</dbReference>
<dbReference type="PANTHER" id="PTHR43390">
    <property type="entry name" value="SIGNAL PEPTIDASE I"/>
    <property type="match status" value="1"/>
</dbReference>
<gene>
    <name evidence="6" type="ORF">SAMN06297387_11855</name>
</gene>
<dbReference type="InterPro" id="IPR036286">
    <property type="entry name" value="LexA/Signal_pep-like_sf"/>
</dbReference>
<organism evidence="6 7">
    <name type="scientific">Streptomyces zhaozhouensis</name>
    <dbReference type="NCBI Taxonomy" id="1300267"/>
    <lineage>
        <taxon>Bacteria</taxon>
        <taxon>Bacillati</taxon>
        <taxon>Actinomycetota</taxon>
        <taxon>Actinomycetes</taxon>
        <taxon>Kitasatosporales</taxon>
        <taxon>Streptomycetaceae</taxon>
        <taxon>Streptomyces</taxon>
    </lineage>
</organism>
<dbReference type="Proteomes" id="UP000219072">
    <property type="component" value="Unassembled WGS sequence"/>
</dbReference>
<evidence type="ECO:0000256" key="4">
    <source>
        <dbReference type="RuleBase" id="RU362042"/>
    </source>
</evidence>
<evidence type="ECO:0000256" key="1">
    <source>
        <dbReference type="ARBA" id="ARBA00004401"/>
    </source>
</evidence>
<comment type="catalytic activity">
    <reaction evidence="4">
        <text>Cleavage of hydrophobic, N-terminal signal or leader sequences from secreted and periplasmic proteins.</text>
        <dbReference type="EC" id="3.4.21.89"/>
    </reaction>
</comment>
<dbReference type="GO" id="GO:0005886">
    <property type="term" value="C:plasma membrane"/>
    <property type="evidence" value="ECO:0007669"/>
    <property type="project" value="UniProtKB-SubCell"/>
</dbReference>
<feature type="transmembrane region" description="Helical" evidence="4">
    <location>
        <begin position="206"/>
        <end position="229"/>
    </location>
</feature>
<evidence type="ECO:0000313" key="7">
    <source>
        <dbReference type="Proteomes" id="UP000219072"/>
    </source>
</evidence>
<dbReference type="RefSeq" id="WP_097233035.1">
    <property type="nucleotide sequence ID" value="NZ_OCNE01000018.1"/>
</dbReference>